<dbReference type="Gene3D" id="2.120.10.10">
    <property type="match status" value="1"/>
</dbReference>
<reference evidence="2 3" key="1">
    <citation type="submission" date="2020-02" db="EMBL/GenBank/DDBJ databases">
        <title>Draft genome sequence of two Spirosoma agri KCTC 52727 and Spirosoma terrae KCTC 52035.</title>
        <authorList>
            <person name="Rojas J."/>
            <person name="Ambika Manirajan B."/>
            <person name="Suarez C."/>
            <person name="Ratering S."/>
            <person name="Schnell S."/>
        </authorList>
    </citation>
    <scope>NUCLEOTIDE SEQUENCE [LARGE SCALE GENOMIC DNA]</scope>
    <source>
        <strain evidence="2 3">KCTC 52035</strain>
    </source>
</reference>
<evidence type="ECO:0000313" key="3">
    <source>
        <dbReference type="Proteomes" id="UP000474175"/>
    </source>
</evidence>
<feature type="region of interest" description="Disordered" evidence="1">
    <location>
        <begin position="132"/>
        <end position="156"/>
    </location>
</feature>
<name>A0A6L9L8P6_9BACT</name>
<gene>
    <name evidence="2" type="ORF">GK108_09635</name>
</gene>
<dbReference type="AlphaFoldDB" id="A0A6L9L8P6"/>
<dbReference type="CDD" id="cd15482">
    <property type="entry name" value="Sialidase_non-viral"/>
    <property type="match status" value="1"/>
</dbReference>
<comment type="caution">
    <text evidence="2">The sequence shown here is derived from an EMBL/GenBank/DDBJ whole genome shotgun (WGS) entry which is preliminary data.</text>
</comment>
<dbReference type="SUPFAM" id="SSF50939">
    <property type="entry name" value="Sialidases"/>
    <property type="match status" value="1"/>
</dbReference>
<keyword evidence="3" id="KW-1185">Reference proteome</keyword>
<accession>A0A6L9L8P6</accession>
<evidence type="ECO:0000313" key="2">
    <source>
        <dbReference type="EMBL" id="NDU95133.1"/>
    </source>
</evidence>
<protein>
    <submittedName>
        <fullName evidence="2">Exo-alpha-sialidase</fullName>
    </submittedName>
</protein>
<dbReference type="InterPro" id="IPR036278">
    <property type="entry name" value="Sialidase_sf"/>
</dbReference>
<sequence length="412" mass="44270">MIYAILLPMLLAVSDVVPVPSAVVSNPQSSASTPRLTTDAAGNPLLSWVEKGEQTSKFYYALSTDGGRTFGEKKLVKTPATFSTHAEGMPKVAVKADGTVLAVFEVQQPTPESRFAGDLLYTLSTDQGKSWSEPISVHQDTSPGKKARPTTRSFSDVTRLPNGEIGIVWLDEKLPNREGRPVLFAQTTKGAGFGSATVVDDNACQCCRTNVFVDAKKNIHLTYRDLLPSTQKGEIASRDISTAVSTDGGKTFGKPQPVFADHWRVNACPHAGPVVAETKNGMAVTWFSGVDNSAGVRLAQLGVGQLLSIIPTTRARHPYVTATADQLIWLWDEAVSKDGSGEMGSFVQRIGFRMVAGQEASPVRYVTPETVDATYPTALATEKGILMAYEQTQAGQKTAIVTQLLPLKSDHD</sequence>
<evidence type="ECO:0000256" key="1">
    <source>
        <dbReference type="SAM" id="MobiDB-lite"/>
    </source>
</evidence>
<dbReference type="RefSeq" id="WP_163946496.1">
    <property type="nucleotide sequence ID" value="NZ_JAAFZH010000003.1"/>
</dbReference>
<organism evidence="2 3">
    <name type="scientific">Spirosoma terrae</name>
    <dbReference type="NCBI Taxonomy" id="1968276"/>
    <lineage>
        <taxon>Bacteria</taxon>
        <taxon>Pseudomonadati</taxon>
        <taxon>Bacteroidota</taxon>
        <taxon>Cytophagia</taxon>
        <taxon>Cytophagales</taxon>
        <taxon>Cytophagaceae</taxon>
        <taxon>Spirosoma</taxon>
    </lineage>
</organism>
<proteinExistence type="predicted"/>
<dbReference type="EMBL" id="JAAFZH010000003">
    <property type="protein sequence ID" value="NDU95133.1"/>
    <property type="molecule type" value="Genomic_DNA"/>
</dbReference>
<dbReference type="Proteomes" id="UP000474175">
    <property type="component" value="Unassembled WGS sequence"/>
</dbReference>